<dbReference type="Proteomes" id="UP000541444">
    <property type="component" value="Unassembled WGS sequence"/>
</dbReference>
<dbReference type="InterPro" id="IPR050796">
    <property type="entry name" value="SCF_F-box_component"/>
</dbReference>
<keyword evidence="2" id="KW-0547">Nucleotide-binding</keyword>
<comment type="caution">
    <text evidence="4">The sequence shown here is derived from an EMBL/GenBank/DDBJ whole genome shotgun (WGS) entry which is preliminary data.</text>
</comment>
<dbReference type="InterPro" id="IPR013126">
    <property type="entry name" value="Hsp_70_fam"/>
</dbReference>
<dbReference type="EMBL" id="JACGCM010001726">
    <property type="protein sequence ID" value="KAF6150837.1"/>
    <property type="molecule type" value="Genomic_DNA"/>
</dbReference>
<sequence>MFAFLPPWELWLVGSSAGLVCFSGLTFKTLICNPLTQVWRTLPSMHFNQQRQLIMVADQIEKSLKVITTSEIFSDKTLPTEVISRDPFTSGVNDVSDGYRVPGTHSGKIPEELDHGKVIWVEISRMPLKYFRSLLRLSAERFECFGQDSLIYFTSWNHGMGLLYDVDKKVWSWIAGCALQSYNSQRTATKDVGRIAGLEVLRIINEPIVASLVIAYLDIENMIQSSPLIVE</sequence>
<proteinExistence type="inferred from homology"/>
<dbReference type="GO" id="GO:0005524">
    <property type="term" value="F:ATP binding"/>
    <property type="evidence" value="ECO:0007669"/>
    <property type="project" value="UniProtKB-KW"/>
</dbReference>
<name>A0A7J7M7H6_9MAGN</name>
<dbReference type="SUPFAM" id="SSF53067">
    <property type="entry name" value="Actin-like ATPase domain"/>
    <property type="match status" value="1"/>
</dbReference>
<evidence type="ECO:0000313" key="4">
    <source>
        <dbReference type="EMBL" id="KAF6150837.1"/>
    </source>
</evidence>
<evidence type="ECO:0000256" key="1">
    <source>
        <dbReference type="ARBA" id="ARBA00007381"/>
    </source>
</evidence>
<comment type="similarity">
    <text evidence="1">Belongs to the heat shock protein 70 family.</text>
</comment>
<dbReference type="PANTHER" id="PTHR31672">
    <property type="entry name" value="BNACNNG10540D PROTEIN"/>
    <property type="match status" value="1"/>
</dbReference>
<dbReference type="Pfam" id="PF00012">
    <property type="entry name" value="HSP70"/>
    <property type="match status" value="1"/>
</dbReference>
<protein>
    <submittedName>
        <fullName evidence="4">Uncharacterized protein</fullName>
    </submittedName>
</protein>
<gene>
    <name evidence="4" type="ORF">GIB67_020920</name>
</gene>
<organism evidence="4 5">
    <name type="scientific">Kingdonia uniflora</name>
    <dbReference type="NCBI Taxonomy" id="39325"/>
    <lineage>
        <taxon>Eukaryota</taxon>
        <taxon>Viridiplantae</taxon>
        <taxon>Streptophyta</taxon>
        <taxon>Embryophyta</taxon>
        <taxon>Tracheophyta</taxon>
        <taxon>Spermatophyta</taxon>
        <taxon>Magnoliopsida</taxon>
        <taxon>Ranunculales</taxon>
        <taxon>Circaeasteraceae</taxon>
        <taxon>Kingdonia</taxon>
    </lineage>
</organism>
<dbReference type="FunFam" id="3.30.420.40:FF:000028">
    <property type="entry name" value="heat shock 70 kDa protein-like"/>
    <property type="match status" value="1"/>
</dbReference>
<keyword evidence="3" id="KW-0067">ATP-binding</keyword>
<dbReference type="GO" id="GO:0140662">
    <property type="term" value="F:ATP-dependent protein folding chaperone"/>
    <property type="evidence" value="ECO:0007669"/>
    <property type="project" value="InterPro"/>
</dbReference>
<evidence type="ECO:0000256" key="2">
    <source>
        <dbReference type="ARBA" id="ARBA00022741"/>
    </source>
</evidence>
<dbReference type="Gene3D" id="3.30.420.40">
    <property type="match status" value="1"/>
</dbReference>
<evidence type="ECO:0000313" key="5">
    <source>
        <dbReference type="Proteomes" id="UP000541444"/>
    </source>
</evidence>
<keyword evidence="5" id="KW-1185">Reference proteome</keyword>
<evidence type="ECO:0000256" key="3">
    <source>
        <dbReference type="ARBA" id="ARBA00022840"/>
    </source>
</evidence>
<dbReference type="AlphaFoldDB" id="A0A7J7M7H6"/>
<accession>A0A7J7M7H6</accession>
<dbReference type="PANTHER" id="PTHR31672:SF2">
    <property type="entry name" value="F-BOX DOMAIN-CONTAINING PROTEIN"/>
    <property type="match status" value="1"/>
</dbReference>
<reference evidence="4 5" key="1">
    <citation type="journal article" date="2020" name="IScience">
        <title>Genome Sequencing of the Endangered Kingdonia uniflora (Circaeasteraceae, Ranunculales) Reveals Potential Mechanisms of Evolutionary Specialization.</title>
        <authorList>
            <person name="Sun Y."/>
            <person name="Deng T."/>
            <person name="Zhang A."/>
            <person name="Moore M.J."/>
            <person name="Landis J.B."/>
            <person name="Lin N."/>
            <person name="Zhang H."/>
            <person name="Zhang X."/>
            <person name="Huang J."/>
            <person name="Zhang X."/>
            <person name="Sun H."/>
            <person name="Wang H."/>
        </authorList>
    </citation>
    <scope>NUCLEOTIDE SEQUENCE [LARGE SCALE GENOMIC DNA]</scope>
    <source>
        <strain evidence="4">TB1705</strain>
        <tissue evidence="4">Leaf</tissue>
    </source>
</reference>
<dbReference type="InterPro" id="IPR043129">
    <property type="entry name" value="ATPase_NBD"/>
</dbReference>